<feature type="transmembrane region" description="Helical" evidence="5">
    <location>
        <begin position="26"/>
        <end position="45"/>
    </location>
</feature>
<gene>
    <name evidence="7" type="ORF">I3J27_25700</name>
</gene>
<proteinExistence type="predicted"/>
<feature type="transmembrane region" description="Helical" evidence="5">
    <location>
        <begin position="381"/>
        <end position="405"/>
    </location>
</feature>
<dbReference type="EMBL" id="CP089391">
    <property type="protein sequence ID" value="WBL76407.1"/>
    <property type="molecule type" value="Genomic_DNA"/>
</dbReference>
<reference evidence="7" key="1">
    <citation type="submission" date="2021-12" db="EMBL/GenBank/DDBJ databases">
        <title>Bradyrhizobium xenonodulans sp. nov.</title>
        <authorList>
            <person name="Claassens R."/>
            <person name="Venter S.N."/>
            <person name="Beukes C.W."/>
            <person name="Stepkowski T."/>
            <person name="Steenkamp E.T."/>
        </authorList>
    </citation>
    <scope>NUCLEOTIDE SEQUENCE</scope>
    <source>
        <strain evidence="7">14AB</strain>
    </source>
</reference>
<protein>
    <submittedName>
        <fullName evidence="7">MFS transporter</fullName>
    </submittedName>
</protein>
<feature type="transmembrane region" description="Helical" evidence="5">
    <location>
        <begin position="265"/>
        <end position="283"/>
    </location>
</feature>
<evidence type="ECO:0000256" key="5">
    <source>
        <dbReference type="SAM" id="Phobius"/>
    </source>
</evidence>
<dbReference type="RefSeq" id="WP_270161686.1">
    <property type="nucleotide sequence ID" value="NZ_CP089391.1"/>
</dbReference>
<organism evidence="7 8">
    <name type="scientific">Bradyrhizobium xenonodulans</name>
    <dbReference type="NCBI Taxonomy" id="2736875"/>
    <lineage>
        <taxon>Bacteria</taxon>
        <taxon>Pseudomonadati</taxon>
        <taxon>Pseudomonadota</taxon>
        <taxon>Alphaproteobacteria</taxon>
        <taxon>Hyphomicrobiales</taxon>
        <taxon>Nitrobacteraceae</taxon>
        <taxon>Bradyrhizobium</taxon>
    </lineage>
</organism>
<feature type="transmembrane region" description="Helical" evidence="5">
    <location>
        <begin position="182"/>
        <end position="202"/>
    </location>
</feature>
<dbReference type="PANTHER" id="PTHR23537:SF1">
    <property type="entry name" value="SUGAR TRANSPORTER"/>
    <property type="match status" value="1"/>
</dbReference>
<feature type="region of interest" description="Disordered" evidence="4">
    <location>
        <begin position="1"/>
        <end position="21"/>
    </location>
</feature>
<dbReference type="InterPro" id="IPR010645">
    <property type="entry name" value="MFS_4"/>
</dbReference>
<evidence type="ECO:0000313" key="8">
    <source>
        <dbReference type="Proteomes" id="UP001179614"/>
    </source>
</evidence>
<evidence type="ECO:0000256" key="2">
    <source>
        <dbReference type="ARBA" id="ARBA00022989"/>
    </source>
</evidence>
<dbReference type="PROSITE" id="PS50850">
    <property type="entry name" value="MFS"/>
    <property type="match status" value="1"/>
</dbReference>
<accession>A0ABY7MGB0</accession>
<feature type="transmembrane region" description="Helical" evidence="5">
    <location>
        <begin position="355"/>
        <end position="375"/>
    </location>
</feature>
<sequence>MTNANTKQHMETRLHPQPGSESQQTWRYAVAGLSASLVGLGLARFSYTPLIPALIAAKWFSASDVVYLGAANLAGYLAGALAARAVVTRIGAVRALRSMMLLATVSFFASSTPVSFTWFFAWRFLSGLTGGIIMVLAASVIQPHTSPARRGIVGGVIFAGVGLGVAASGTLVPLLLQQGLQQSWYGLGVLSAMLTLASWWNWPTETKADAASSHQANPHHTSPAARALLVQYGLNAVALVPHMVFIVDFVARGLGQGIAAGSRYWVLYGLGAIAGPLVTGHLGDRWGFGPALRAAFLIEAAAVLLPNVSATPISLIVSSIVVGGFTPGIVPLVLGRIHELVPHSNERQRATWSHATTSFALFQAAAAYGFSWIYAQTGGDYLLLFGLGGGAVVLALAIDLGLALATRKA</sequence>
<feature type="domain" description="Major facilitator superfamily (MFS) profile" evidence="6">
    <location>
        <begin position="27"/>
        <end position="407"/>
    </location>
</feature>
<feature type="transmembrane region" description="Helical" evidence="5">
    <location>
        <begin position="153"/>
        <end position="176"/>
    </location>
</feature>
<evidence type="ECO:0000256" key="4">
    <source>
        <dbReference type="SAM" id="MobiDB-lite"/>
    </source>
</evidence>
<feature type="transmembrane region" description="Helical" evidence="5">
    <location>
        <begin position="65"/>
        <end position="87"/>
    </location>
</feature>
<name>A0ABY7MGB0_9BRAD</name>
<feature type="transmembrane region" description="Helical" evidence="5">
    <location>
        <begin position="223"/>
        <end position="245"/>
    </location>
</feature>
<dbReference type="SUPFAM" id="SSF103473">
    <property type="entry name" value="MFS general substrate transporter"/>
    <property type="match status" value="1"/>
</dbReference>
<keyword evidence="2 5" id="KW-1133">Transmembrane helix</keyword>
<keyword evidence="3 5" id="KW-0472">Membrane</keyword>
<dbReference type="Gene3D" id="1.20.1250.20">
    <property type="entry name" value="MFS general substrate transporter like domains"/>
    <property type="match status" value="1"/>
</dbReference>
<dbReference type="PANTHER" id="PTHR23537">
    <property type="match status" value="1"/>
</dbReference>
<evidence type="ECO:0000313" key="7">
    <source>
        <dbReference type="EMBL" id="WBL76407.1"/>
    </source>
</evidence>
<feature type="transmembrane region" description="Helical" evidence="5">
    <location>
        <begin position="99"/>
        <end position="118"/>
    </location>
</feature>
<evidence type="ECO:0000256" key="3">
    <source>
        <dbReference type="ARBA" id="ARBA00023136"/>
    </source>
</evidence>
<dbReference type="Proteomes" id="UP001179614">
    <property type="component" value="Chromosome"/>
</dbReference>
<dbReference type="InterPro" id="IPR036259">
    <property type="entry name" value="MFS_trans_sf"/>
</dbReference>
<dbReference type="InterPro" id="IPR020846">
    <property type="entry name" value="MFS_dom"/>
</dbReference>
<evidence type="ECO:0000259" key="6">
    <source>
        <dbReference type="PROSITE" id="PS50850"/>
    </source>
</evidence>
<keyword evidence="8" id="KW-1185">Reference proteome</keyword>
<feature type="transmembrane region" description="Helical" evidence="5">
    <location>
        <begin position="315"/>
        <end position="334"/>
    </location>
</feature>
<keyword evidence="1 5" id="KW-0812">Transmembrane</keyword>
<dbReference type="Pfam" id="PF06779">
    <property type="entry name" value="MFS_4"/>
    <property type="match status" value="1"/>
</dbReference>
<evidence type="ECO:0000256" key="1">
    <source>
        <dbReference type="ARBA" id="ARBA00022692"/>
    </source>
</evidence>